<dbReference type="STRING" id="108003.B1C78_00425"/>
<gene>
    <name evidence="2" type="ORF">B1C78_00425</name>
</gene>
<protein>
    <recommendedName>
        <fullName evidence="1">AAA+ ATPase domain-containing protein</fullName>
    </recommendedName>
</protein>
<sequence length="238" mass="26044">MSPARFEQALLARLARGEHVVLYGPRGAGKSALARRLHDHFAQQGIPCGLATATACLNDITQAFAQAYPGVDQQALPRRWARTRLTAAADRHEGVLLLDHVSVVGTAAIGFLRRLRGGIAGVLLIVDTEKESEQRRLRARHLGTCAIPMRLTPHAQLRSLWREVCAGQGLPTLEPHYERQLLRAARGRPGWLLTCVQLLKEGAHWRDGLLHASVLCLDTEALLRHGKRLRGAGAAGTE</sequence>
<dbReference type="Proteomes" id="UP000189462">
    <property type="component" value="Unassembled WGS sequence"/>
</dbReference>
<evidence type="ECO:0000313" key="3">
    <source>
        <dbReference type="Proteomes" id="UP000189462"/>
    </source>
</evidence>
<evidence type="ECO:0000259" key="1">
    <source>
        <dbReference type="SMART" id="SM00382"/>
    </source>
</evidence>
<proteinExistence type="predicted"/>
<dbReference type="SMART" id="SM00382">
    <property type="entry name" value="AAA"/>
    <property type="match status" value="1"/>
</dbReference>
<keyword evidence="3" id="KW-1185">Reference proteome</keyword>
<name>A0A1V3NV36_9GAMM</name>
<dbReference type="AlphaFoldDB" id="A0A1V3NV36"/>
<dbReference type="InterPro" id="IPR027417">
    <property type="entry name" value="P-loop_NTPase"/>
</dbReference>
<organism evidence="2 3">
    <name type="scientific">Thioalkalivibrio denitrificans</name>
    <dbReference type="NCBI Taxonomy" id="108003"/>
    <lineage>
        <taxon>Bacteria</taxon>
        <taxon>Pseudomonadati</taxon>
        <taxon>Pseudomonadota</taxon>
        <taxon>Gammaproteobacteria</taxon>
        <taxon>Chromatiales</taxon>
        <taxon>Ectothiorhodospiraceae</taxon>
        <taxon>Thioalkalivibrio</taxon>
    </lineage>
</organism>
<evidence type="ECO:0000313" key="2">
    <source>
        <dbReference type="EMBL" id="OOG28834.1"/>
    </source>
</evidence>
<accession>A0A1V3NV36</accession>
<dbReference type="RefSeq" id="WP_077277169.1">
    <property type="nucleotide sequence ID" value="NZ_MVBK01000001.1"/>
</dbReference>
<comment type="caution">
    <text evidence="2">The sequence shown here is derived from an EMBL/GenBank/DDBJ whole genome shotgun (WGS) entry which is preliminary data.</text>
</comment>
<feature type="domain" description="AAA+ ATPase" evidence="1">
    <location>
        <begin position="16"/>
        <end position="153"/>
    </location>
</feature>
<dbReference type="EMBL" id="MVBK01000001">
    <property type="protein sequence ID" value="OOG28834.1"/>
    <property type="molecule type" value="Genomic_DNA"/>
</dbReference>
<dbReference type="InterPro" id="IPR003593">
    <property type="entry name" value="AAA+_ATPase"/>
</dbReference>
<reference evidence="2 3" key="1">
    <citation type="submission" date="2017-02" db="EMBL/GenBank/DDBJ databases">
        <title>Genomic diversity within the haloalkaliphilic genus Thioalkalivibrio.</title>
        <authorList>
            <person name="Ahn A.-C."/>
            <person name="Meier-Kolthoff J."/>
            <person name="Overmars L."/>
            <person name="Richter M."/>
            <person name="Woyke T."/>
            <person name="Sorokin D.Y."/>
            <person name="Muyzer G."/>
        </authorList>
    </citation>
    <scope>NUCLEOTIDE SEQUENCE [LARGE SCALE GENOMIC DNA]</scope>
    <source>
        <strain evidence="2 3">ALJD</strain>
    </source>
</reference>
<dbReference type="Gene3D" id="3.40.50.300">
    <property type="entry name" value="P-loop containing nucleotide triphosphate hydrolases"/>
    <property type="match status" value="1"/>
</dbReference>
<dbReference type="SUPFAM" id="SSF52540">
    <property type="entry name" value="P-loop containing nucleoside triphosphate hydrolases"/>
    <property type="match status" value="1"/>
</dbReference>